<sequence>MSNSSNSLLRRWDKVDCWAHSLYLFDIFLEVKDIDDITLLKIPYKFLASFSQIEESSVQLIIFYLGPKKKQRDLAVLCVSDQS</sequence>
<proteinExistence type="predicted"/>
<protein>
    <submittedName>
        <fullName evidence="1">Uncharacterized protein</fullName>
    </submittedName>
</protein>
<organism evidence="1 2">
    <name type="scientific">Diploscapter pachys</name>
    <dbReference type="NCBI Taxonomy" id="2018661"/>
    <lineage>
        <taxon>Eukaryota</taxon>
        <taxon>Metazoa</taxon>
        <taxon>Ecdysozoa</taxon>
        <taxon>Nematoda</taxon>
        <taxon>Chromadorea</taxon>
        <taxon>Rhabditida</taxon>
        <taxon>Rhabditina</taxon>
        <taxon>Rhabditomorpha</taxon>
        <taxon>Rhabditoidea</taxon>
        <taxon>Rhabditidae</taxon>
        <taxon>Diploscapter</taxon>
    </lineage>
</organism>
<gene>
    <name evidence="1" type="ORF">WR25_02386</name>
</gene>
<evidence type="ECO:0000313" key="1">
    <source>
        <dbReference type="EMBL" id="PAV87179.1"/>
    </source>
</evidence>
<name>A0A2A2LLZ7_9BILA</name>
<dbReference type="AlphaFoldDB" id="A0A2A2LLZ7"/>
<accession>A0A2A2LLZ7</accession>
<reference evidence="1 2" key="1">
    <citation type="journal article" date="2017" name="Curr. Biol.">
        <title>Genome architecture and evolution of a unichromosomal asexual nematode.</title>
        <authorList>
            <person name="Fradin H."/>
            <person name="Zegar C."/>
            <person name="Gutwein M."/>
            <person name="Lucas J."/>
            <person name="Kovtun M."/>
            <person name="Corcoran D."/>
            <person name="Baugh L.R."/>
            <person name="Kiontke K."/>
            <person name="Gunsalus K."/>
            <person name="Fitch D.H."/>
            <person name="Piano F."/>
        </authorList>
    </citation>
    <scope>NUCLEOTIDE SEQUENCE [LARGE SCALE GENOMIC DNA]</scope>
    <source>
        <strain evidence="1">PF1309</strain>
    </source>
</reference>
<keyword evidence="2" id="KW-1185">Reference proteome</keyword>
<evidence type="ECO:0000313" key="2">
    <source>
        <dbReference type="Proteomes" id="UP000218231"/>
    </source>
</evidence>
<dbReference type="EMBL" id="LIAE01006601">
    <property type="protein sequence ID" value="PAV87179.1"/>
    <property type="molecule type" value="Genomic_DNA"/>
</dbReference>
<dbReference type="Proteomes" id="UP000218231">
    <property type="component" value="Unassembled WGS sequence"/>
</dbReference>
<comment type="caution">
    <text evidence="1">The sequence shown here is derived from an EMBL/GenBank/DDBJ whole genome shotgun (WGS) entry which is preliminary data.</text>
</comment>